<dbReference type="GO" id="GO:0009791">
    <property type="term" value="P:post-embryonic development"/>
    <property type="evidence" value="ECO:0007669"/>
    <property type="project" value="UniProtKB-ARBA"/>
</dbReference>
<dbReference type="PROSITE" id="PS51450">
    <property type="entry name" value="LRR"/>
    <property type="match status" value="1"/>
</dbReference>
<evidence type="ECO:0000256" key="1">
    <source>
        <dbReference type="ARBA" id="ARBA00004251"/>
    </source>
</evidence>
<evidence type="ECO:0000256" key="17">
    <source>
        <dbReference type="ARBA" id="ARBA00023136"/>
    </source>
</evidence>
<comment type="similarity">
    <text evidence="3">Belongs to the protein kinase superfamily. Ser/Thr protein kinase family.</text>
</comment>
<dbReference type="Pfam" id="PF07714">
    <property type="entry name" value="PK_Tyr_Ser-Thr"/>
    <property type="match status" value="1"/>
</dbReference>
<keyword evidence="6" id="KW-0723">Serine/threonine-protein kinase</keyword>
<dbReference type="InterPro" id="IPR017441">
    <property type="entry name" value="Protein_kinase_ATP_BS"/>
</dbReference>
<dbReference type="PROSITE" id="PS50011">
    <property type="entry name" value="PROTEIN_KINASE_DOM"/>
    <property type="match status" value="1"/>
</dbReference>
<evidence type="ECO:0000256" key="25">
    <source>
        <dbReference type="PROSITE-ProRule" id="PRU10141"/>
    </source>
</evidence>
<dbReference type="Pfam" id="PF08263">
    <property type="entry name" value="LRRNT_2"/>
    <property type="match status" value="1"/>
</dbReference>
<organism evidence="28 29">
    <name type="scientific">Rhynchospora tenuis</name>
    <dbReference type="NCBI Taxonomy" id="198213"/>
    <lineage>
        <taxon>Eukaryota</taxon>
        <taxon>Viridiplantae</taxon>
        <taxon>Streptophyta</taxon>
        <taxon>Embryophyta</taxon>
        <taxon>Tracheophyta</taxon>
        <taxon>Spermatophyta</taxon>
        <taxon>Magnoliopsida</taxon>
        <taxon>Liliopsida</taxon>
        <taxon>Poales</taxon>
        <taxon>Cyperaceae</taxon>
        <taxon>Cyperoideae</taxon>
        <taxon>Rhynchosporeae</taxon>
        <taxon>Rhynchospora</taxon>
    </lineage>
</organism>
<dbReference type="SMART" id="SM00220">
    <property type="entry name" value="S_TKc"/>
    <property type="match status" value="1"/>
</dbReference>
<accession>A0AAD5ZUK8</accession>
<evidence type="ECO:0000256" key="24">
    <source>
        <dbReference type="ARBA" id="ARBA00072040"/>
    </source>
</evidence>
<dbReference type="InterPro" id="IPR051716">
    <property type="entry name" value="Plant_RL_S/T_kinase"/>
</dbReference>
<proteinExistence type="inferred from homology"/>
<evidence type="ECO:0000256" key="11">
    <source>
        <dbReference type="ARBA" id="ARBA00022729"/>
    </source>
</evidence>
<dbReference type="InterPro" id="IPR013210">
    <property type="entry name" value="LRR_N_plant-typ"/>
</dbReference>
<keyword evidence="17 26" id="KW-0472">Membrane</keyword>
<keyword evidence="18" id="KW-0675">Receptor</keyword>
<dbReference type="SUPFAM" id="SSF52058">
    <property type="entry name" value="L domain-like"/>
    <property type="match status" value="1"/>
</dbReference>
<sequence length="1058" mass="117184">MKTCRSIIYTKKIMPSCRMFLAATLCNLFLVLSFSIFFCLSHPSNIFTAATNETETDLLALLSFKSLIWGDPSGALSSWNSSRPHCRWQGVSCGRRHPDRVTALTLDSFQLAGQISPSLANLTFLQNLNLSNNRLSGSIPEELGRLSRLQYLDLGFNSFQGNIPSAVSNCTNLEYLSLRYNNLGGTIPSSLAQCENLQLLGLKNNFLEGDIPAELGNLFRLEYLHLSNNNLTGNIPPSLGNLTNLLFFNLYENSLTGSIPTSLGQLKFLQVFQINDNQISGTVPHSLYNLSNMVYFDISINYLDGFLPLDMCDVFETLEGLIIYENQFKGQIPSSLANCTTLSVVDISLNSFTGIIPYSIGSLQKLNRLQVESNQLEATTPSHWSFVQGLINCTDLQFLNVGDNRLQGVIPTSFANLSSLNALGLSKIPISGSIPVEFGMLTNLTILSLGHTLLSGKIPIEFGNLQNLEHLYMPSNMLSGEIPSTIGNLTKLNKLFLYDNAFEGRIPPSLSKMQFLEALDISYNKLTGEIPIEIMNILTLSIRLDFSYNHLNGSIPSEIGRLINIVKIDLSYNNLSGQLPNTIGDCQLLQILHLEKNLLHGTIPSSLKNLKGLQELDLSNNSFSGQLPPFLSEMKLAHLNVSFNHFQGEVPKEGVFKNVTAIDIRGNPKLCGGVSDIHLPKCISGSPVHEHHSQKIKIILICIAGVVLCISMTILIYYWRRRSQKDPNSVMAMTFEHKKVSYNDLLRATDSFSLENRIGSGTFGVVYKADITFGSTKTVAVKVLNLEQYGAFRSFLLECEALRNVRHRNLIKILSVCSTIDHQGNDFKALIFEFMPNGSLDTWIHQNACTNQPFRGLTLIQRMNVAIDIAMGLEYLHEVPIVHCDLKPSNVLLDDDMTAHVGDFGLARFLFGPDTMQDQSVTNTDGIKGSIGYIPPEYGMGGQASTQGDVYSYGILLLEMFTGIHPTDERFKNGSSLHRHVEMAFPEQVMDIIHTKMLTLNLGCENTFAPDNCLDCLISVMRCGLQCSKESAKERNAMVDVVKELISARSKLLKGEGD</sequence>
<dbReference type="Gene3D" id="3.30.200.20">
    <property type="entry name" value="Phosphorylase Kinase, domain 1"/>
    <property type="match status" value="1"/>
</dbReference>
<name>A0AAD5ZUK8_9POAL</name>
<keyword evidence="11" id="KW-0732">Signal</keyword>
<comment type="function">
    <text evidence="23">The processed protein kinase Xa21 chain released by protein cleavage after X.oryzae pv. oryzae protein Ax21 detection translocates into the nucleus where it can bind and regulate WRKY62, a transcription factor. Confers resistance to the bacterial pathogen X.oryzae pv. oryzae (Xoo).</text>
</comment>
<keyword evidence="14" id="KW-0418">Kinase</keyword>
<dbReference type="InterPro" id="IPR008271">
    <property type="entry name" value="Ser/Thr_kinase_AS"/>
</dbReference>
<gene>
    <name evidence="28" type="ORF">LUZ61_008047</name>
</gene>
<dbReference type="InterPro" id="IPR000719">
    <property type="entry name" value="Prot_kinase_dom"/>
</dbReference>
<evidence type="ECO:0000256" key="3">
    <source>
        <dbReference type="ARBA" id="ARBA00008684"/>
    </source>
</evidence>
<feature type="binding site" evidence="25">
    <location>
        <position position="782"/>
    </location>
    <ligand>
        <name>ATP</name>
        <dbReference type="ChEBI" id="CHEBI:30616"/>
    </ligand>
</feature>
<dbReference type="Pfam" id="PF00560">
    <property type="entry name" value="LRR_1"/>
    <property type="match status" value="7"/>
</dbReference>
<keyword evidence="16 26" id="KW-1133">Transmembrane helix</keyword>
<dbReference type="PROSITE" id="PS00108">
    <property type="entry name" value="PROTEIN_KINASE_ST"/>
    <property type="match status" value="1"/>
</dbReference>
<dbReference type="SUPFAM" id="SSF52047">
    <property type="entry name" value="RNI-like"/>
    <property type="match status" value="1"/>
</dbReference>
<keyword evidence="10 26" id="KW-0812">Transmembrane</keyword>
<evidence type="ECO:0000256" key="5">
    <source>
        <dbReference type="ARBA" id="ARBA00022475"/>
    </source>
</evidence>
<dbReference type="InterPro" id="IPR055414">
    <property type="entry name" value="LRR_R13L4/SHOC2-like"/>
</dbReference>
<comment type="catalytic activity">
    <reaction evidence="21">
        <text>L-seryl-[protein] + ATP = O-phospho-L-seryl-[protein] + ADP + H(+)</text>
        <dbReference type="Rhea" id="RHEA:17989"/>
        <dbReference type="Rhea" id="RHEA-COMP:9863"/>
        <dbReference type="Rhea" id="RHEA-COMP:11604"/>
        <dbReference type="ChEBI" id="CHEBI:15378"/>
        <dbReference type="ChEBI" id="CHEBI:29999"/>
        <dbReference type="ChEBI" id="CHEBI:30616"/>
        <dbReference type="ChEBI" id="CHEBI:83421"/>
        <dbReference type="ChEBI" id="CHEBI:456216"/>
        <dbReference type="EC" id="2.7.11.1"/>
    </reaction>
</comment>
<dbReference type="GO" id="GO:0005789">
    <property type="term" value="C:endoplasmic reticulum membrane"/>
    <property type="evidence" value="ECO:0007669"/>
    <property type="project" value="UniProtKB-SubCell"/>
</dbReference>
<reference evidence="28 29" key="1">
    <citation type="journal article" date="2022" name="Cell">
        <title>Repeat-based holocentromeres influence genome architecture and karyotype evolution.</title>
        <authorList>
            <person name="Hofstatter P.G."/>
            <person name="Thangavel G."/>
            <person name="Lux T."/>
            <person name="Neumann P."/>
            <person name="Vondrak T."/>
            <person name="Novak P."/>
            <person name="Zhang M."/>
            <person name="Costa L."/>
            <person name="Castellani M."/>
            <person name="Scott A."/>
            <person name="Toegelov H."/>
            <person name="Fuchs J."/>
            <person name="Mata-Sucre Y."/>
            <person name="Dias Y."/>
            <person name="Vanzela A.L.L."/>
            <person name="Huettel B."/>
            <person name="Almeida C.C.S."/>
            <person name="Simkova H."/>
            <person name="Souza G."/>
            <person name="Pedrosa-Harand A."/>
            <person name="Macas J."/>
            <person name="Mayer K.F.X."/>
            <person name="Houben A."/>
            <person name="Marques A."/>
        </authorList>
    </citation>
    <scope>NUCLEOTIDE SEQUENCE [LARGE SCALE GENOMIC DNA]</scope>
    <source>
        <strain evidence="28">RhyTen1mFocal</strain>
    </source>
</reference>
<dbReference type="Gene3D" id="1.10.510.10">
    <property type="entry name" value="Transferase(Phosphotransferase) domain 1"/>
    <property type="match status" value="1"/>
</dbReference>
<evidence type="ECO:0000256" key="19">
    <source>
        <dbReference type="ARBA" id="ARBA00023180"/>
    </source>
</evidence>
<dbReference type="FunFam" id="3.80.10.10:FF:000288">
    <property type="entry name" value="LRR receptor-like serine/threonine-protein kinase EFR"/>
    <property type="match status" value="1"/>
</dbReference>
<comment type="catalytic activity">
    <reaction evidence="20">
        <text>L-threonyl-[protein] + ATP = O-phospho-L-threonyl-[protein] + ADP + H(+)</text>
        <dbReference type="Rhea" id="RHEA:46608"/>
        <dbReference type="Rhea" id="RHEA-COMP:11060"/>
        <dbReference type="Rhea" id="RHEA-COMP:11605"/>
        <dbReference type="ChEBI" id="CHEBI:15378"/>
        <dbReference type="ChEBI" id="CHEBI:30013"/>
        <dbReference type="ChEBI" id="CHEBI:30616"/>
        <dbReference type="ChEBI" id="CHEBI:61977"/>
        <dbReference type="ChEBI" id="CHEBI:456216"/>
        <dbReference type="EC" id="2.7.11.1"/>
    </reaction>
</comment>
<dbReference type="InterPro" id="IPR011009">
    <property type="entry name" value="Kinase-like_dom_sf"/>
</dbReference>
<dbReference type="FunFam" id="3.30.200.20:FF:000432">
    <property type="entry name" value="LRR receptor-like serine/threonine-protein kinase EFR"/>
    <property type="match status" value="1"/>
</dbReference>
<dbReference type="InterPro" id="IPR001245">
    <property type="entry name" value="Ser-Thr/Tyr_kinase_cat_dom"/>
</dbReference>
<evidence type="ECO:0000259" key="27">
    <source>
        <dbReference type="PROSITE" id="PS50011"/>
    </source>
</evidence>
<evidence type="ECO:0000256" key="9">
    <source>
        <dbReference type="ARBA" id="ARBA00022679"/>
    </source>
</evidence>
<dbReference type="EMBL" id="JAMRDG010000001">
    <property type="protein sequence ID" value="KAJ3704342.1"/>
    <property type="molecule type" value="Genomic_DNA"/>
</dbReference>
<comment type="function">
    <text evidence="22">Receptor kinase that detects X.oryzae pv. oryzae protein Ax21 to promote innate immunity. Following X.oryzae pv. oryzae protein Ax21 detection, undergoes cleavage, releasing the processed protein kinase Xa21 chain.</text>
</comment>
<feature type="transmembrane region" description="Helical" evidence="26">
    <location>
        <begin position="698"/>
        <end position="719"/>
    </location>
</feature>
<dbReference type="EC" id="2.7.11.1" evidence="4"/>
<evidence type="ECO:0000256" key="15">
    <source>
        <dbReference type="ARBA" id="ARBA00022840"/>
    </source>
</evidence>
<dbReference type="InterPro" id="IPR003591">
    <property type="entry name" value="Leu-rich_rpt_typical-subtyp"/>
</dbReference>
<evidence type="ECO:0000256" key="18">
    <source>
        <dbReference type="ARBA" id="ARBA00023170"/>
    </source>
</evidence>
<evidence type="ECO:0000256" key="6">
    <source>
        <dbReference type="ARBA" id="ARBA00022527"/>
    </source>
</evidence>
<dbReference type="SUPFAM" id="SSF56112">
    <property type="entry name" value="Protein kinase-like (PK-like)"/>
    <property type="match status" value="1"/>
</dbReference>
<dbReference type="FunFam" id="3.80.10.10:FF:000275">
    <property type="entry name" value="Leucine-rich repeat receptor-like protein kinase"/>
    <property type="match status" value="1"/>
</dbReference>
<comment type="subcellular location">
    <subcellularLocation>
        <location evidence="1">Cell membrane</location>
        <topology evidence="1">Single-pass type I membrane protein</topology>
    </subcellularLocation>
    <subcellularLocation>
        <location evidence="2">Endoplasmic reticulum membrane</location>
        <topology evidence="2">Single-pass membrane protein</topology>
    </subcellularLocation>
</comment>
<evidence type="ECO:0000256" key="26">
    <source>
        <dbReference type="SAM" id="Phobius"/>
    </source>
</evidence>
<evidence type="ECO:0000256" key="2">
    <source>
        <dbReference type="ARBA" id="ARBA00004389"/>
    </source>
</evidence>
<keyword evidence="13 25" id="KW-0547">Nucleotide-binding</keyword>
<dbReference type="FunFam" id="3.80.10.10:FF:000453">
    <property type="entry name" value="Leucine-rich receptor-like protein kinase family protein"/>
    <property type="match status" value="1"/>
</dbReference>
<feature type="transmembrane region" description="Helical" evidence="26">
    <location>
        <begin position="20"/>
        <end position="38"/>
    </location>
</feature>
<feature type="domain" description="Protein kinase" evidence="27">
    <location>
        <begin position="752"/>
        <end position="1058"/>
    </location>
</feature>
<evidence type="ECO:0000256" key="22">
    <source>
        <dbReference type="ARBA" id="ARBA00054320"/>
    </source>
</evidence>
<evidence type="ECO:0000256" key="20">
    <source>
        <dbReference type="ARBA" id="ARBA00047899"/>
    </source>
</evidence>
<evidence type="ECO:0000256" key="10">
    <source>
        <dbReference type="ARBA" id="ARBA00022692"/>
    </source>
</evidence>
<evidence type="ECO:0000256" key="8">
    <source>
        <dbReference type="ARBA" id="ARBA00022614"/>
    </source>
</evidence>
<dbReference type="GO" id="GO:0005886">
    <property type="term" value="C:plasma membrane"/>
    <property type="evidence" value="ECO:0007669"/>
    <property type="project" value="UniProtKB-SubCell"/>
</dbReference>
<dbReference type="InterPro" id="IPR032675">
    <property type="entry name" value="LRR_dom_sf"/>
</dbReference>
<protein>
    <recommendedName>
        <fullName evidence="24">Receptor kinase-like protein Xa21</fullName>
        <ecNumber evidence="4">2.7.11.1</ecNumber>
    </recommendedName>
</protein>
<dbReference type="PROSITE" id="PS00107">
    <property type="entry name" value="PROTEIN_KINASE_ATP"/>
    <property type="match status" value="1"/>
</dbReference>
<evidence type="ECO:0000256" key="14">
    <source>
        <dbReference type="ARBA" id="ARBA00022777"/>
    </source>
</evidence>
<evidence type="ECO:0000256" key="13">
    <source>
        <dbReference type="ARBA" id="ARBA00022741"/>
    </source>
</evidence>
<keyword evidence="12" id="KW-0677">Repeat</keyword>
<dbReference type="PANTHER" id="PTHR48053:SF37">
    <property type="entry name" value="LEUCINE-RICH REPEAT PROTEIN KINASE FAMILY PROTEIN"/>
    <property type="match status" value="1"/>
</dbReference>
<dbReference type="GO" id="GO:0004674">
    <property type="term" value="F:protein serine/threonine kinase activity"/>
    <property type="evidence" value="ECO:0007669"/>
    <property type="project" value="UniProtKB-KW"/>
</dbReference>
<dbReference type="GO" id="GO:0005524">
    <property type="term" value="F:ATP binding"/>
    <property type="evidence" value="ECO:0007669"/>
    <property type="project" value="UniProtKB-UniRule"/>
</dbReference>
<evidence type="ECO:0000256" key="16">
    <source>
        <dbReference type="ARBA" id="ARBA00022989"/>
    </source>
</evidence>
<evidence type="ECO:0000313" key="28">
    <source>
        <dbReference type="EMBL" id="KAJ3704342.1"/>
    </source>
</evidence>
<dbReference type="GO" id="GO:0006952">
    <property type="term" value="P:defense response"/>
    <property type="evidence" value="ECO:0007669"/>
    <property type="project" value="UniProtKB-ARBA"/>
</dbReference>
<keyword evidence="29" id="KW-1185">Reference proteome</keyword>
<evidence type="ECO:0000256" key="4">
    <source>
        <dbReference type="ARBA" id="ARBA00012513"/>
    </source>
</evidence>
<comment type="caution">
    <text evidence="28">The sequence shown here is derived from an EMBL/GenBank/DDBJ whole genome shotgun (WGS) entry which is preliminary data.</text>
</comment>
<keyword evidence="9" id="KW-0808">Transferase</keyword>
<keyword evidence="5" id="KW-1003">Cell membrane</keyword>
<keyword evidence="7" id="KW-0597">Phosphoprotein</keyword>
<dbReference type="PANTHER" id="PTHR48053">
    <property type="entry name" value="LEUCINE RICH REPEAT FAMILY PROTEIN, EXPRESSED"/>
    <property type="match status" value="1"/>
</dbReference>
<dbReference type="Pfam" id="PF23598">
    <property type="entry name" value="LRR_14"/>
    <property type="match status" value="1"/>
</dbReference>
<keyword evidence="15 25" id="KW-0067">ATP-binding</keyword>
<keyword evidence="8" id="KW-0433">Leucine-rich repeat</keyword>
<dbReference type="SMART" id="SM00369">
    <property type="entry name" value="LRR_TYP"/>
    <property type="match status" value="6"/>
</dbReference>
<evidence type="ECO:0000256" key="7">
    <source>
        <dbReference type="ARBA" id="ARBA00022553"/>
    </source>
</evidence>
<dbReference type="Proteomes" id="UP001210211">
    <property type="component" value="Unassembled WGS sequence"/>
</dbReference>
<dbReference type="FunFam" id="1.10.510.10:FF:000358">
    <property type="entry name" value="Putative leucine-rich repeat receptor-like serine/threonine-protein kinase"/>
    <property type="match status" value="1"/>
</dbReference>
<evidence type="ECO:0000256" key="21">
    <source>
        <dbReference type="ARBA" id="ARBA00048679"/>
    </source>
</evidence>
<evidence type="ECO:0000256" key="23">
    <source>
        <dbReference type="ARBA" id="ARBA00056628"/>
    </source>
</evidence>
<dbReference type="AlphaFoldDB" id="A0AAD5ZUK8"/>
<dbReference type="GO" id="GO:0051707">
    <property type="term" value="P:response to other organism"/>
    <property type="evidence" value="ECO:0007669"/>
    <property type="project" value="UniProtKB-ARBA"/>
</dbReference>
<evidence type="ECO:0000256" key="12">
    <source>
        <dbReference type="ARBA" id="ARBA00022737"/>
    </source>
</evidence>
<evidence type="ECO:0000313" key="29">
    <source>
        <dbReference type="Proteomes" id="UP001210211"/>
    </source>
</evidence>
<dbReference type="Gene3D" id="3.80.10.10">
    <property type="entry name" value="Ribonuclease Inhibitor"/>
    <property type="match status" value="4"/>
</dbReference>
<keyword evidence="19" id="KW-0325">Glycoprotein</keyword>
<dbReference type="InterPro" id="IPR001611">
    <property type="entry name" value="Leu-rich_rpt"/>
</dbReference>